<dbReference type="EMBL" id="CP025299">
    <property type="protein sequence ID" value="AUG29853.1"/>
    <property type="molecule type" value="Genomic_DNA"/>
</dbReference>
<dbReference type="KEGG" id="mhos:CXR34_10625"/>
<name>A0A2K9DYW8_9MICO</name>
<dbReference type="Proteomes" id="UP000233276">
    <property type="component" value="Chromosome"/>
</dbReference>
<organism evidence="1 2">
    <name type="scientific">Microbacterium hominis</name>
    <dbReference type="NCBI Taxonomy" id="162426"/>
    <lineage>
        <taxon>Bacteria</taxon>
        <taxon>Bacillati</taxon>
        <taxon>Actinomycetota</taxon>
        <taxon>Actinomycetes</taxon>
        <taxon>Micrococcales</taxon>
        <taxon>Microbacteriaceae</taxon>
        <taxon>Microbacterium</taxon>
    </lineage>
</organism>
<evidence type="ECO:0000313" key="1">
    <source>
        <dbReference type="EMBL" id="AUG29853.1"/>
    </source>
</evidence>
<dbReference type="AlphaFoldDB" id="A0A2K9DYW8"/>
<sequence length="89" mass="9771">MSNLIASPVSTQFPDWMSRTYPLMRLFFTLRLRSMLRASHCAASSGVTNTYSAVSPPGPRAIEEVSAERARSCVVSAGAVDFSLVILWF</sequence>
<proteinExistence type="predicted"/>
<protein>
    <submittedName>
        <fullName evidence="1">Uncharacterized protein</fullName>
    </submittedName>
</protein>
<reference evidence="1 2" key="1">
    <citation type="submission" date="2017-12" db="EMBL/GenBank/DDBJ databases">
        <title>Isolation and characterization of estrogens degradatiion strain Microbacterium hominis SJTG1.</title>
        <authorList>
            <person name="Xiong W."/>
            <person name="Yin C."/>
            <person name="Zheng D."/>
            <person name="Liang R."/>
        </authorList>
    </citation>
    <scope>NUCLEOTIDE SEQUENCE [LARGE SCALE GENOMIC DNA]</scope>
    <source>
        <strain evidence="1 2">SJTG1</strain>
    </source>
</reference>
<evidence type="ECO:0000313" key="2">
    <source>
        <dbReference type="Proteomes" id="UP000233276"/>
    </source>
</evidence>
<accession>A0A2K9DYW8</accession>
<gene>
    <name evidence="1" type="ORF">CXR34_10625</name>
</gene>